<evidence type="ECO:0000259" key="6">
    <source>
        <dbReference type="PROSITE" id="PS50846"/>
    </source>
</evidence>
<organism evidence="7 8">
    <name type="scientific">Sphenostylis stenocarpa</name>
    <dbReference type="NCBI Taxonomy" id="92480"/>
    <lineage>
        <taxon>Eukaryota</taxon>
        <taxon>Viridiplantae</taxon>
        <taxon>Streptophyta</taxon>
        <taxon>Embryophyta</taxon>
        <taxon>Tracheophyta</taxon>
        <taxon>Spermatophyta</taxon>
        <taxon>Magnoliopsida</taxon>
        <taxon>eudicotyledons</taxon>
        <taxon>Gunneridae</taxon>
        <taxon>Pentapetalae</taxon>
        <taxon>rosids</taxon>
        <taxon>fabids</taxon>
        <taxon>Fabales</taxon>
        <taxon>Fabaceae</taxon>
        <taxon>Papilionoideae</taxon>
        <taxon>50 kb inversion clade</taxon>
        <taxon>NPAAA clade</taxon>
        <taxon>indigoferoid/millettioid clade</taxon>
        <taxon>Phaseoleae</taxon>
        <taxon>Sphenostylis</taxon>
    </lineage>
</organism>
<dbReference type="PANTHER" id="PTHR45811">
    <property type="entry name" value="COPPER TRANSPORT PROTEIN FAMILY-RELATED"/>
    <property type="match status" value="1"/>
</dbReference>
<keyword evidence="4" id="KW-0636">Prenylation</keyword>
<name>A0AA86SX17_9FABA</name>
<evidence type="ECO:0000256" key="3">
    <source>
        <dbReference type="ARBA" id="ARBA00023288"/>
    </source>
</evidence>
<evidence type="ECO:0000256" key="1">
    <source>
        <dbReference type="ARBA" id="ARBA00022481"/>
    </source>
</evidence>
<sequence>MDLHGDRMRQKAMKTASGLSGIDSVAVDVKDMKLVLLGDIDPVNAVTKLRKLCRTEIVSVGPAKEEKEEPAMLTFPLKFNEAYYPLYYQMTPQNSQCYCYDENPNGCVIC</sequence>
<dbReference type="InterPro" id="IPR006121">
    <property type="entry name" value="HMA_dom"/>
</dbReference>
<evidence type="ECO:0000313" key="8">
    <source>
        <dbReference type="Proteomes" id="UP001189624"/>
    </source>
</evidence>
<dbReference type="AlphaFoldDB" id="A0AA86SX17"/>
<dbReference type="EMBL" id="OY731401">
    <property type="protein sequence ID" value="CAJ1952904.1"/>
    <property type="molecule type" value="Genomic_DNA"/>
</dbReference>
<gene>
    <name evidence="7" type="ORF">AYBTSS11_LOCUS15545</name>
</gene>
<reference evidence="7" key="1">
    <citation type="submission" date="2023-10" db="EMBL/GenBank/DDBJ databases">
        <authorList>
            <person name="Domelevo Entfellner J.-B."/>
        </authorList>
    </citation>
    <scope>NUCLEOTIDE SEQUENCE</scope>
</reference>
<evidence type="ECO:0000256" key="5">
    <source>
        <dbReference type="ARBA" id="ARBA00024045"/>
    </source>
</evidence>
<feature type="domain" description="HMA" evidence="6">
    <location>
        <begin position="1"/>
        <end position="61"/>
    </location>
</feature>
<proteinExistence type="inferred from homology"/>
<accession>A0AA86SX17</accession>
<dbReference type="Gramene" id="rna-AYBTSS11_LOCUS15545">
    <property type="protein sequence ID" value="CAJ1952904.1"/>
    <property type="gene ID" value="gene-AYBTSS11_LOCUS15545"/>
</dbReference>
<protein>
    <recommendedName>
        <fullName evidence="6">HMA domain-containing protein</fullName>
    </recommendedName>
</protein>
<dbReference type="Gene3D" id="3.30.70.100">
    <property type="match status" value="1"/>
</dbReference>
<keyword evidence="3" id="KW-0449">Lipoprotein</keyword>
<dbReference type="PANTHER" id="PTHR45811:SF38">
    <property type="entry name" value="HEAVY METAL-ASSOCIATED DOMAIN PROTEIN"/>
    <property type="match status" value="1"/>
</dbReference>
<dbReference type="PROSITE" id="PS50846">
    <property type="entry name" value="HMA_2"/>
    <property type="match status" value="1"/>
</dbReference>
<comment type="similarity">
    <text evidence="5">Belongs to the HIPP family.</text>
</comment>
<keyword evidence="1" id="KW-0488">Methylation</keyword>
<dbReference type="InterPro" id="IPR051863">
    <property type="entry name" value="HIPP"/>
</dbReference>
<dbReference type="Proteomes" id="UP001189624">
    <property type="component" value="Chromosome 4"/>
</dbReference>
<evidence type="ECO:0000313" key="7">
    <source>
        <dbReference type="EMBL" id="CAJ1952904.1"/>
    </source>
</evidence>
<dbReference type="GO" id="GO:0046872">
    <property type="term" value="F:metal ion binding"/>
    <property type="evidence" value="ECO:0007669"/>
    <property type="project" value="UniProtKB-KW"/>
</dbReference>
<keyword evidence="8" id="KW-1185">Reference proteome</keyword>
<evidence type="ECO:0000256" key="4">
    <source>
        <dbReference type="ARBA" id="ARBA00023289"/>
    </source>
</evidence>
<keyword evidence="2" id="KW-0479">Metal-binding</keyword>
<evidence type="ECO:0000256" key="2">
    <source>
        <dbReference type="ARBA" id="ARBA00022723"/>
    </source>
</evidence>